<reference evidence="3 4" key="2">
    <citation type="submission" date="2019-08" db="EMBL/GenBank/DDBJ databases">
        <title>Jejuicoccus antrihumi gen. nov., sp. nov., a new member of the family Dermacoccaceae isolated from a cave.</title>
        <authorList>
            <person name="Schumann P."/>
            <person name="Kim I.S."/>
        </authorList>
    </citation>
    <scope>NUCLEOTIDE SEQUENCE [LARGE SCALE GENOMIC DNA]</scope>
    <source>
        <strain evidence="3 4">C5-26</strain>
    </source>
</reference>
<name>A0A563DY60_9MICO</name>
<protein>
    <submittedName>
        <fullName evidence="3">Single-stranded DNA-binding protein</fullName>
    </submittedName>
</protein>
<dbReference type="OrthoDB" id="5186768at2"/>
<dbReference type="GO" id="GO:0003697">
    <property type="term" value="F:single-stranded DNA binding"/>
    <property type="evidence" value="ECO:0007669"/>
    <property type="project" value="InterPro"/>
</dbReference>
<evidence type="ECO:0000313" key="3">
    <source>
        <dbReference type="EMBL" id="TWP34902.1"/>
    </source>
</evidence>
<dbReference type="InterPro" id="IPR012340">
    <property type="entry name" value="NA-bd_OB-fold"/>
</dbReference>
<dbReference type="Pfam" id="PF00436">
    <property type="entry name" value="SSB"/>
    <property type="match status" value="1"/>
</dbReference>
<dbReference type="Gene3D" id="2.40.50.140">
    <property type="entry name" value="Nucleic acid-binding proteins"/>
    <property type="match status" value="1"/>
</dbReference>
<dbReference type="AlphaFoldDB" id="A0A563DY60"/>
<keyword evidence="1 2" id="KW-0238">DNA-binding</keyword>
<dbReference type="InterPro" id="IPR000424">
    <property type="entry name" value="Primosome_PriB/ssb"/>
</dbReference>
<evidence type="ECO:0000256" key="1">
    <source>
        <dbReference type="ARBA" id="ARBA00023125"/>
    </source>
</evidence>
<dbReference type="SUPFAM" id="SSF50249">
    <property type="entry name" value="Nucleic acid-binding proteins"/>
    <property type="match status" value="1"/>
</dbReference>
<keyword evidence="4" id="KW-1185">Reference proteome</keyword>
<dbReference type="PROSITE" id="PS50935">
    <property type="entry name" value="SSB"/>
    <property type="match status" value="1"/>
</dbReference>
<dbReference type="Proteomes" id="UP000320244">
    <property type="component" value="Unassembled WGS sequence"/>
</dbReference>
<dbReference type="RefSeq" id="WP_146318352.1">
    <property type="nucleotide sequence ID" value="NZ_VCQV01000024.1"/>
</dbReference>
<reference evidence="3 4" key="1">
    <citation type="submission" date="2019-05" db="EMBL/GenBank/DDBJ databases">
        <authorList>
            <person name="Lee S.D."/>
        </authorList>
    </citation>
    <scope>NUCLEOTIDE SEQUENCE [LARGE SCALE GENOMIC DNA]</scope>
    <source>
        <strain evidence="3 4">C5-26</strain>
    </source>
</reference>
<accession>A0A563DY60</accession>
<evidence type="ECO:0000313" key="4">
    <source>
        <dbReference type="Proteomes" id="UP000320244"/>
    </source>
</evidence>
<organism evidence="3 4">
    <name type="scientific">Leekyejoonella antrihumi</name>
    <dbReference type="NCBI Taxonomy" id="1660198"/>
    <lineage>
        <taxon>Bacteria</taxon>
        <taxon>Bacillati</taxon>
        <taxon>Actinomycetota</taxon>
        <taxon>Actinomycetes</taxon>
        <taxon>Micrococcales</taxon>
        <taxon>Dermacoccaceae</taxon>
        <taxon>Leekyejoonella</taxon>
    </lineage>
</organism>
<sequence>MDEVAQVNEVRLVGRLSVLPVQRLLPSGDELVTLRVVVKRPQRRSGGRVRGGVDAIEVVCWSARTRRRALTLAVDDIIDVSGALRRRFWRGGSGVTSMCEVEATSISRVARSA</sequence>
<evidence type="ECO:0000256" key="2">
    <source>
        <dbReference type="PROSITE-ProRule" id="PRU00252"/>
    </source>
</evidence>
<gene>
    <name evidence="3" type="ORF">FGL98_16210</name>
</gene>
<proteinExistence type="predicted"/>
<comment type="caution">
    <text evidence="3">The sequence shown here is derived from an EMBL/GenBank/DDBJ whole genome shotgun (WGS) entry which is preliminary data.</text>
</comment>
<dbReference type="EMBL" id="VCQV01000024">
    <property type="protein sequence ID" value="TWP34902.1"/>
    <property type="molecule type" value="Genomic_DNA"/>
</dbReference>